<evidence type="ECO:0000313" key="2">
    <source>
        <dbReference type="EMBL" id="BDG01234.1"/>
    </source>
</evidence>
<dbReference type="InterPro" id="IPR046748">
    <property type="entry name" value="HipA_2"/>
</dbReference>
<gene>
    <name evidence="2" type="ORF">AMOR_02300</name>
</gene>
<evidence type="ECO:0000313" key="3">
    <source>
        <dbReference type="Proteomes" id="UP001162891"/>
    </source>
</evidence>
<dbReference type="Proteomes" id="UP001162891">
    <property type="component" value="Chromosome"/>
</dbReference>
<dbReference type="RefSeq" id="WP_248357626.1">
    <property type="nucleotide sequence ID" value="NZ_AP025591.1"/>
</dbReference>
<accession>A0ABM7WP52</accession>
<evidence type="ECO:0000259" key="1">
    <source>
        <dbReference type="Pfam" id="PF20613"/>
    </source>
</evidence>
<feature type="domain" description="HipA-like kinase" evidence="1">
    <location>
        <begin position="12"/>
        <end position="222"/>
    </location>
</feature>
<protein>
    <recommendedName>
        <fullName evidence="1">HipA-like kinase domain-containing protein</fullName>
    </recommendedName>
</protein>
<dbReference type="EMBL" id="AP025591">
    <property type="protein sequence ID" value="BDG01234.1"/>
    <property type="molecule type" value="Genomic_DNA"/>
</dbReference>
<proteinExistence type="predicted"/>
<keyword evidence="3" id="KW-1185">Reference proteome</keyword>
<name>A0ABM7WP52_9BACT</name>
<sequence length="259" mass="28090">MRTVRATRYVTPLREGGSLPAIVEADDSGLYVVKFRGAGQGLKALVAEIVAGELARAAGLLVPEIVRLEVDAALGRNEPDGEIRELLRASVGQNVGLDYLPGSVTFDPVAGPRPEPDDASDIVLFDVLVSNMDRSVRNSNLLTWHRRLWLIDHGAALYFHHAWERADGTAERPFPAVKEHVLLPWATALAPAAARLRTRLEGGAVARAVGEVPDAWLGGEPRFGTLAEHRAAYVDHLERRLAALGTLAKEADRVRAELV</sequence>
<dbReference type="Pfam" id="PF20613">
    <property type="entry name" value="HipA_2"/>
    <property type="match status" value="1"/>
</dbReference>
<reference evidence="3" key="1">
    <citation type="journal article" date="2022" name="Int. J. Syst. Evol. Microbiol.">
        <title>Anaeromyxobacter oryzae sp. nov., Anaeromyxobacter diazotrophicus sp. nov. and Anaeromyxobacter paludicola sp. nov., isolated from paddy soils.</title>
        <authorList>
            <person name="Itoh H."/>
            <person name="Xu Z."/>
            <person name="Mise K."/>
            <person name="Masuda Y."/>
            <person name="Ushijima N."/>
            <person name="Hayakawa C."/>
            <person name="Shiratori Y."/>
            <person name="Senoo K."/>
        </authorList>
    </citation>
    <scope>NUCLEOTIDE SEQUENCE [LARGE SCALE GENOMIC DNA]</scope>
    <source>
        <strain evidence="3">Red232</strain>
    </source>
</reference>
<organism evidence="2 3">
    <name type="scientific">Anaeromyxobacter oryzae</name>
    <dbReference type="NCBI Taxonomy" id="2918170"/>
    <lineage>
        <taxon>Bacteria</taxon>
        <taxon>Pseudomonadati</taxon>
        <taxon>Myxococcota</taxon>
        <taxon>Myxococcia</taxon>
        <taxon>Myxococcales</taxon>
        <taxon>Cystobacterineae</taxon>
        <taxon>Anaeromyxobacteraceae</taxon>
        <taxon>Anaeromyxobacter</taxon>
    </lineage>
</organism>